<accession>A0A9X1FTG5</accession>
<name>A0A9X1FTG5_9RHOB</name>
<protein>
    <submittedName>
        <fullName evidence="1">Uncharacterized protein</fullName>
    </submittedName>
</protein>
<evidence type="ECO:0000313" key="2">
    <source>
        <dbReference type="Proteomes" id="UP001138661"/>
    </source>
</evidence>
<keyword evidence="2" id="KW-1185">Reference proteome</keyword>
<dbReference type="EMBL" id="JAHXDN010000001">
    <property type="protein sequence ID" value="MBW4707089.1"/>
    <property type="molecule type" value="Genomic_DNA"/>
</dbReference>
<sequence length="67" mass="7827">MTYLLHGPGDFIQRFHDVLHDRSIKLTRFAYFCALELHGTVKPDEYPPMNGRMAKALRFLDFDVKGE</sequence>
<comment type="caution">
    <text evidence="1">The sequence shown here is derived from an EMBL/GenBank/DDBJ whole genome shotgun (WGS) entry which is preliminary data.</text>
</comment>
<dbReference type="AlphaFoldDB" id="A0A9X1FTG5"/>
<dbReference type="RefSeq" id="WP_219499538.1">
    <property type="nucleotide sequence ID" value="NZ_JAHXDN010000001.1"/>
</dbReference>
<evidence type="ECO:0000313" key="1">
    <source>
        <dbReference type="EMBL" id="MBW4707089.1"/>
    </source>
</evidence>
<reference evidence="1" key="1">
    <citation type="submission" date="2021-07" db="EMBL/GenBank/DDBJ databases">
        <title>Roseobacter insulae sp. nov., isolated from a tidal flat.</title>
        <authorList>
            <person name="Park S."/>
            <person name="Yoon J.-H."/>
        </authorList>
    </citation>
    <scope>NUCLEOTIDE SEQUENCE</scope>
    <source>
        <strain evidence="1">YSTF-M11</strain>
    </source>
</reference>
<dbReference type="Proteomes" id="UP001138661">
    <property type="component" value="Unassembled WGS sequence"/>
</dbReference>
<organism evidence="1 2">
    <name type="scientific">Roseobacter insulae</name>
    <dbReference type="NCBI Taxonomy" id="2859783"/>
    <lineage>
        <taxon>Bacteria</taxon>
        <taxon>Pseudomonadati</taxon>
        <taxon>Pseudomonadota</taxon>
        <taxon>Alphaproteobacteria</taxon>
        <taxon>Rhodobacterales</taxon>
        <taxon>Roseobacteraceae</taxon>
        <taxon>Roseobacter</taxon>
    </lineage>
</organism>
<proteinExistence type="predicted"/>
<gene>
    <name evidence="1" type="ORF">KX928_04735</name>
</gene>